<reference evidence="1" key="1">
    <citation type="submission" date="2021-03" db="EMBL/GenBank/DDBJ databases">
        <title>Evolutionary priming and transition to the ectomycorrhizal habit in an iconic lineage of mushroom-forming fungi: is preadaptation a requirement?</title>
        <authorList>
            <consortium name="DOE Joint Genome Institute"/>
            <person name="Looney B.P."/>
            <person name="Miyauchi S."/>
            <person name="Morin E."/>
            <person name="Drula E."/>
            <person name="Courty P.E."/>
            <person name="Chicoki N."/>
            <person name="Fauchery L."/>
            <person name="Kohler A."/>
            <person name="Kuo A."/>
            <person name="LaButti K."/>
            <person name="Pangilinan J."/>
            <person name="Lipzen A."/>
            <person name="Riley R."/>
            <person name="Andreopoulos W."/>
            <person name="He G."/>
            <person name="Johnson J."/>
            <person name="Barry K.W."/>
            <person name="Grigoriev I.V."/>
            <person name="Nagy L."/>
            <person name="Hibbett D."/>
            <person name="Henrissat B."/>
            <person name="Matheny P.B."/>
            <person name="Labbe J."/>
            <person name="Martin A.F."/>
        </authorList>
    </citation>
    <scope>NUCLEOTIDE SEQUENCE</scope>
    <source>
        <strain evidence="1">BPL698</strain>
    </source>
</reference>
<sequence length="123" mass="14277">MNTLSHHFTSRLDESAISHPLPEIGLDGVKSSSEVYDAAFRWLEHKELRTPSREFRMMLQSYRDSNTDFPVHASVSALCDLSIRRIEGIVRIDRAARYPVPKRDIEETKREVEADTRMTKRAF</sequence>
<keyword evidence="2" id="KW-1185">Reference proteome</keyword>
<evidence type="ECO:0000313" key="1">
    <source>
        <dbReference type="EMBL" id="KAI9510103.1"/>
    </source>
</evidence>
<gene>
    <name evidence="1" type="ORF">F5148DRAFT_639264</name>
</gene>
<dbReference type="Proteomes" id="UP001207468">
    <property type="component" value="Unassembled WGS sequence"/>
</dbReference>
<dbReference type="EMBL" id="JAGFNK010000049">
    <property type="protein sequence ID" value="KAI9510103.1"/>
    <property type="molecule type" value="Genomic_DNA"/>
</dbReference>
<accession>A0ACC0UEP3</accession>
<evidence type="ECO:0000313" key="2">
    <source>
        <dbReference type="Proteomes" id="UP001207468"/>
    </source>
</evidence>
<protein>
    <submittedName>
        <fullName evidence="1">Uncharacterized protein</fullName>
    </submittedName>
</protein>
<comment type="caution">
    <text evidence="1">The sequence shown here is derived from an EMBL/GenBank/DDBJ whole genome shotgun (WGS) entry which is preliminary data.</text>
</comment>
<organism evidence="1 2">
    <name type="scientific">Russula earlei</name>
    <dbReference type="NCBI Taxonomy" id="71964"/>
    <lineage>
        <taxon>Eukaryota</taxon>
        <taxon>Fungi</taxon>
        <taxon>Dikarya</taxon>
        <taxon>Basidiomycota</taxon>
        <taxon>Agaricomycotina</taxon>
        <taxon>Agaricomycetes</taxon>
        <taxon>Russulales</taxon>
        <taxon>Russulaceae</taxon>
        <taxon>Russula</taxon>
    </lineage>
</organism>
<proteinExistence type="predicted"/>
<name>A0ACC0UEP3_9AGAM</name>